<name>A0AAD4WDG9_PRUDU</name>
<evidence type="ECO:0000313" key="1">
    <source>
        <dbReference type="EMBL" id="KAI5341111.1"/>
    </source>
</evidence>
<dbReference type="EMBL" id="JAJFAZ020000003">
    <property type="protein sequence ID" value="KAI5341111.1"/>
    <property type="molecule type" value="Genomic_DNA"/>
</dbReference>
<dbReference type="AlphaFoldDB" id="A0AAD4WDG9"/>
<sequence length="100" mass="11223">MSASRSALLKGVEETRMEASQPLWRQSWKKRRRVAAAVVGLSLDSAAGRVVRVSRDVRKTMRNATMVPFACFAAAAAASARRNKMSLKKEDREKTDRDRE</sequence>
<gene>
    <name evidence="1" type="ORF">L3X38_020385</name>
</gene>
<accession>A0AAD4WDG9</accession>
<comment type="caution">
    <text evidence="1">The sequence shown here is derived from an EMBL/GenBank/DDBJ whole genome shotgun (WGS) entry which is preliminary data.</text>
</comment>
<protein>
    <submittedName>
        <fullName evidence="1">Uncharacterized protein</fullName>
    </submittedName>
</protein>
<dbReference type="Proteomes" id="UP001054821">
    <property type="component" value="Chromosome 3"/>
</dbReference>
<evidence type="ECO:0000313" key="2">
    <source>
        <dbReference type="Proteomes" id="UP001054821"/>
    </source>
</evidence>
<keyword evidence="2" id="KW-1185">Reference proteome</keyword>
<reference evidence="1 2" key="1">
    <citation type="journal article" date="2022" name="G3 (Bethesda)">
        <title>Whole-genome sequence and methylome profiling of the almond [Prunus dulcis (Mill.) D.A. Webb] cultivar 'Nonpareil'.</title>
        <authorList>
            <person name="D'Amico-Willman K.M."/>
            <person name="Ouma W.Z."/>
            <person name="Meulia T."/>
            <person name="Sideli G.M."/>
            <person name="Gradziel T.M."/>
            <person name="Fresnedo-Ramirez J."/>
        </authorList>
    </citation>
    <scope>NUCLEOTIDE SEQUENCE [LARGE SCALE GENOMIC DNA]</scope>
    <source>
        <strain evidence="1">Clone GOH B32 T37-40</strain>
    </source>
</reference>
<proteinExistence type="predicted"/>
<organism evidence="1 2">
    <name type="scientific">Prunus dulcis</name>
    <name type="common">Almond</name>
    <name type="synonym">Amygdalus dulcis</name>
    <dbReference type="NCBI Taxonomy" id="3755"/>
    <lineage>
        <taxon>Eukaryota</taxon>
        <taxon>Viridiplantae</taxon>
        <taxon>Streptophyta</taxon>
        <taxon>Embryophyta</taxon>
        <taxon>Tracheophyta</taxon>
        <taxon>Spermatophyta</taxon>
        <taxon>Magnoliopsida</taxon>
        <taxon>eudicotyledons</taxon>
        <taxon>Gunneridae</taxon>
        <taxon>Pentapetalae</taxon>
        <taxon>rosids</taxon>
        <taxon>fabids</taxon>
        <taxon>Rosales</taxon>
        <taxon>Rosaceae</taxon>
        <taxon>Amygdaloideae</taxon>
        <taxon>Amygdaleae</taxon>
        <taxon>Prunus</taxon>
    </lineage>
</organism>